<accession>A0A8H4TZ12</accession>
<feature type="compositionally biased region" description="Polar residues" evidence="1">
    <location>
        <begin position="286"/>
        <end position="299"/>
    </location>
</feature>
<dbReference type="SMART" id="SM00355">
    <property type="entry name" value="ZnF_C2H2"/>
    <property type="match status" value="3"/>
</dbReference>
<dbReference type="Proteomes" id="UP000622797">
    <property type="component" value="Unassembled WGS sequence"/>
</dbReference>
<dbReference type="PROSITE" id="PS00028">
    <property type="entry name" value="ZINC_FINGER_C2H2_1"/>
    <property type="match status" value="1"/>
</dbReference>
<name>A0A8H4TZ12_9HYPO</name>
<sequence>MEELPLELKGLGRRILGTFKSLADRPWKSDENTDGPSKSQVSSAHQRFLLWGRSLGLNQIGHASLDYRVRDATVVKDSLTNVLRELDEHLQNLSSILLGYRLPLEQDTKAQEEMATTSSDTDTSDDESSLSSISSFGSFKEIDFRLESVNKRIDSLYELALTIRSPHNRPQRPTKDLYKHIPEEQRDEYIEKQKEIEILRLAYVHRQQLLMDFTNEQLAELSLSQDQLLDEYSTSNNWLIQRTGIANSRRKQQILYWRTHAKRLAYDVNEPHPAIDVDEEKKPRHSQPSGDTAKQSVPSVSMATSATKLGLDFPEFLNTPEVSDSKSVISRQSRVSTAISPRGDTLTWPPPPKKLPDSTWFPCPYCCVLCPDKYLDPDKWRVHQIHDLQPYHCTYEDCSDPNRIYGSIQDWIDHENQHRRVWHCYIHEAEFETQSEYLQHLRETRSQHKPEDELPEMIAAIVGSSAKPHRDCPFCPTAFVDVPTMQKHIRYHLERLSLYVLPDTDEEEEGELASVQSSDSMKLLGNRGRRKSIMLDFSPEENLAFFRDIYNRETDEGSPFITEDEGWVRSVEHLLPYYGTGGFWPIEIWASVSYNDIPALEQIQSDIAELSQGRVNELPPPIEERPSSRDSFEVCIVCASQLEFDAVYYGSEEFWAKPDESFIRGEGDTNQYVTGRVGIHHVVLALIPDTGKDDAFRAVASMRSSYKRLRLVLCVGVCGGMPNNTDREMLLGDVVIGMPLVQYEFLRYLRRNAKDSNALLSNVDRSDQYVHGLANLFEKDHYRQLFEQRTSYLMRRLKAVYNGGSDFSKYEYPGVAADKLYEPTYHHKHHEDPTCHCGSTSRDQDLACAEASFSSCEELGCDNANLVTRTRTQGQGIPTPWSHVGYIVSGDMMIRSAADRDRISKNLDSIAYEAQGCARLWDDVPCLQIKGVYNYTDGHRLEGWDGYAAATAACMSKAFLERYGYV</sequence>
<dbReference type="OrthoDB" id="20872at2759"/>
<reference evidence="3" key="1">
    <citation type="journal article" date="2020" name="BMC Genomics">
        <title>Correction to: Identification and distribution of gene clusters required for synthesis of sphingolipid metabolism inhibitors in diverse species of the filamentous fungus Fusarium.</title>
        <authorList>
            <person name="Kim H.S."/>
            <person name="Lohmar J.M."/>
            <person name="Busman M."/>
            <person name="Brown D.W."/>
            <person name="Naumann T.A."/>
            <person name="Divon H.H."/>
            <person name="Lysoe E."/>
            <person name="Uhlig S."/>
            <person name="Proctor R.H."/>
        </authorList>
    </citation>
    <scope>NUCLEOTIDE SEQUENCE</scope>
    <source>
        <strain evidence="3">NRRL 20472</strain>
    </source>
</reference>
<dbReference type="AlphaFoldDB" id="A0A8H4TZ12"/>
<dbReference type="InterPro" id="IPR013087">
    <property type="entry name" value="Znf_C2H2_type"/>
</dbReference>
<feature type="domain" description="C2H2-type" evidence="2">
    <location>
        <begin position="472"/>
        <end position="492"/>
    </location>
</feature>
<evidence type="ECO:0000259" key="2">
    <source>
        <dbReference type="PROSITE" id="PS00028"/>
    </source>
</evidence>
<feature type="region of interest" description="Disordered" evidence="1">
    <location>
        <begin position="109"/>
        <end position="131"/>
    </location>
</feature>
<dbReference type="GO" id="GO:0009116">
    <property type="term" value="P:nucleoside metabolic process"/>
    <property type="evidence" value="ECO:0007669"/>
    <property type="project" value="InterPro"/>
</dbReference>
<dbReference type="PANTHER" id="PTHR35391">
    <property type="entry name" value="C2H2-TYPE DOMAIN-CONTAINING PROTEIN-RELATED"/>
    <property type="match status" value="1"/>
</dbReference>
<dbReference type="InterPro" id="IPR035994">
    <property type="entry name" value="Nucleoside_phosphorylase_sf"/>
</dbReference>
<proteinExistence type="predicted"/>
<reference evidence="3" key="2">
    <citation type="submission" date="2020-05" db="EMBL/GenBank/DDBJ databases">
        <authorList>
            <person name="Kim H.-S."/>
            <person name="Proctor R.H."/>
            <person name="Brown D.W."/>
        </authorList>
    </citation>
    <scope>NUCLEOTIDE SEQUENCE</scope>
    <source>
        <strain evidence="3">NRRL 20472</strain>
    </source>
</reference>
<feature type="region of interest" description="Disordered" evidence="1">
    <location>
        <begin position="269"/>
        <end position="299"/>
    </location>
</feature>
<dbReference type="Gene3D" id="3.40.50.1580">
    <property type="entry name" value="Nucleoside phosphorylase domain"/>
    <property type="match status" value="1"/>
</dbReference>
<comment type="caution">
    <text evidence="3">The sequence shown here is derived from an EMBL/GenBank/DDBJ whole genome shotgun (WGS) entry which is preliminary data.</text>
</comment>
<keyword evidence="4" id="KW-1185">Reference proteome</keyword>
<evidence type="ECO:0000313" key="4">
    <source>
        <dbReference type="Proteomes" id="UP000622797"/>
    </source>
</evidence>
<dbReference type="SUPFAM" id="SSF53167">
    <property type="entry name" value="Purine and uridine phosphorylases"/>
    <property type="match status" value="1"/>
</dbReference>
<protein>
    <recommendedName>
        <fullName evidence="2">C2H2-type domain-containing protein</fullName>
    </recommendedName>
</protein>
<organism evidence="3 4">
    <name type="scientific">Fusarium sarcochroum</name>
    <dbReference type="NCBI Taxonomy" id="1208366"/>
    <lineage>
        <taxon>Eukaryota</taxon>
        <taxon>Fungi</taxon>
        <taxon>Dikarya</taxon>
        <taxon>Ascomycota</taxon>
        <taxon>Pezizomycotina</taxon>
        <taxon>Sordariomycetes</taxon>
        <taxon>Hypocreomycetidae</taxon>
        <taxon>Hypocreales</taxon>
        <taxon>Nectriaceae</taxon>
        <taxon>Fusarium</taxon>
        <taxon>Fusarium lateritium species complex</taxon>
    </lineage>
</organism>
<feature type="compositionally biased region" description="Basic and acidic residues" evidence="1">
    <location>
        <begin position="269"/>
        <end position="282"/>
    </location>
</feature>
<gene>
    <name evidence="3" type="ORF">FSARC_5598</name>
</gene>
<dbReference type="PANTHER" id="PTHR35391:SF7">
    <property type="entry name" value="C2H2-TYPE DOMAIN-CONTAINING PROTEIN"/>
    <property type="match status" value="1"/>
</dbReference>
<dbReference type="EMBL" id="JABEXW010000274">
    <property type="protein sequence ID" value="KAF4966733.1"/>
    <property type="molecule type" value="Genomic_DNA"/>
</dbReference>
<evidence type="ECO:0000313" key="3">
    <source>
        <dbReference type="EMBL" id="KAF4966733.1"/>
    </source>
</evidence>
<dbReference type="GO" id="GO:0003824">
    <property type="term" value="F:catalytic activity"/>
    <property type="evidence" value="ECO:0007669"/>
    <property type="project" value="InterPro"/>
</dbReference>
<evidence type="ECO:0000256" key="1">
    <source>
        <dbReference type="SAM" id="MobiDB-lite"/>
    </source>
</evidence>